<evidence type="ECO:0000313" key="2">
    <source>
        <dbReference type="Proteomes" id="UP000050331"/>
    </source>
</evidence>
<gene>
    <name evidence="1" type="ORF">AOX59_03620</name>
</gene>
<dbReference type="KEGG" id="lao:AOX59_03620"/>
<keyword evidence="2" id="KW-1185">Reference proteome</keyword>
<sequence>MLQIIGETTLYFKTDKFSMNLVQSRLNDAFEKFDVLEHDIYNDNHKLQIKFIMNMHESPNCRSFNDYITYVLPEIKSRFPWQIEFRPLIIHKITKSYQSLQPLNKHMTAFINNKLNNGD</sequence>
<protein>
    <submittedName>
        <fullName evidence="1">Uncharacterized protein</fullName>
    </submittedName>
</protein>
<dbReference type="Proteomes" id="UP000050331">
    <property type="component" value="Chromosome"/>
</dbReference>
<evidence type="ECO:0000313" key="1">
    <source>
        <dbReference type="EMBL" id="ALX47774.1"/>
    </source>
</evidence>
<reference evidence="1 2" key="1">
    <citation type="submission" date="2016-01" db="EMBL/GenBank/DDBJ databases">
        <title>Complete genome sequence of strain Lentibacillus amyloliquefaciens LAM0015T isolated from saline sediment.</title>
        <authorList>
            <person name="Wang J.-L."/>
            <person name="He M.-X."/>
        </authorList>
    </citation>
    <scope>NUCLEOTIDE SEQUENCE [LARGE SCALE GENOMIC DNA]</scope>
    <source>
        <strain evidence="1 2">LAM0015</strain>
    </source>
</reference>
<name>A0A0U4FGJ3_9BACI</name>
<accession>A0A0U4FGJ3</accession>
<dbReference type="EMBL" id="CP013862">
    <property type="protein sequence ID" value="ALX47774.1"/>
    <property type="molecule type" value="Genomic_DNA"/>
</dbReference>
<organism evidence="1 2">
    <name type="scientific">Lentibacillus amyloliquefaciens</name>
    <dbReference type="NCBI Taxonomy" id="1472767"/>
    <lineage>
        <taxon>Bacteria</taxon>
        <taxon>Bacillati</taxon>
        <taxon>Bacillota</taxon>
        <taxon>Bacilli</taxon>
        <taxon>Bacillales</taxon>
        <taxon>Bacillaceae</taxon>
        <taxon>Lentibacillus</taxon>
    </lineage>
</organism>
<proteinExistence type="predicted"/>
<dbReference type="AlphaFoldDB" id="A0A0U4FGJ3"/>